<dbReference type="AlphaFoldDB" id="A0A9X3LE97"/>
<proteinExistence type="predicted"/>
<comment type="caution">
    <text evidence="1">The sequence shown here is derived from an EMBL/GenBank/DDBJ whole genome shotgun (WGS) entry which is preliminary data.</text>
</comment>
<reference evidence="1" key="1">
    <citation type="submission" date="2022-05" db="EMBL/GenBank/DDBJ databases">
        <authorList>
            <person name="Colautti A."/>
            <person name="Iacumin L."/>
        </authorList>
    </citation>
    <scope>NUCLEOTIDE SEQUENCE</scope>
    <source>
        <strain evidence="1">SK 55</strain>
    </source>
</reference>
<organism evidence="1 2">
    <name type="scientific">Paenisporosarcina quisquiliarum</name>
    <dbReference type="NCBI Taxonomy" id="365346"/>
    <lineage>
        <taxon>Bacteria</taxon>
        <taxon>Bacillati</taxon>
        <taxon>Bacillota</taxon>
        <taxon>Bacilli</taxon>
        <taxon>Bacillales</taxon>
        <taxon>Caryophanaceae</taxon>
        <taxon>Paenisporosarcina</taxon>
    </lineage>
</organism>
<gene>
    <name evidence="1" type="ORF">M9R32_01390</name>
</gene>
<accession>A0A9X3LE97</accession>
<dbReference type="RefSeq" id="WP_269925112.1">
    <property type="nucleotide sequence ID" value="NZ_JAMKBJ010000001.1"/>
</dbReference>
<evidence type="ECO:0000313" key="1">
    <source>
        <dbReference type="EMBL" id="MCZ8535840.1"/>
    </source>
</evidence>
<dbReference type="Proteomes" id="UP001152173">
    <property type="component" value="Unassembled WGS sequence"/>
</dbReference>
<evidence type="ECO:0000313" key="2">
    <source>
        <dbReference type="Proteomes" id="UP001152173"/>
    </source>
</evidence>
<name>A0A9X3LE97_9BACL</name>
<dbReference type="EMBL" id="JAMKBJ010000001">
    <property type="protein sequence ID" value="MCZ8535840.1"/>
    <property type="molecule type" value="Genomic_DNA"/>
</dbReference>
<sequence length="310" mass="36161">MVFLSKRINLSQGKLEKWEEAFVPEKDVFFLRDQDLHLLKEFGMNCLLFSKEEFMKHPTYKAVSYGSSYTYWTLSQDISTVVVLPHRVFPSLNQSVRTAILKIQQQVGRGLVFEARYFEGILREPAKTLLAPYEFVSNDRVYIAIQKEVWNQLPKSLKSDLLNRIAFDYDTPGIFDPYVPTESVTSTYVNTYPNSHGANCLSSTLFAAASIQAGYTLDWIIKEWVHPTTFINGLTQLGYKEVPLSMDAIFPHDILVWKDEKNQIVHASFHIDKNYFFNKNGQVFFNPWKTVHMRELEEQWSAYKIHVYRK</sequence>
<protein>
    <submittedName>
        <fullName evidence="1">Uncharacterized protein</fullName>
    </submittedName>
</protein>
<keyword evidence="2" id="KW-1185">Reference proteome</keyword>